<comment type="domain">
    <text evidence="1">The C4-type zinc finger motif is necessary both for its ER three-way tubular junction localization and formation.</text>
</comment>
<feature type="compositionally biased region" description="Low complexity" evidence="2">
    <location>
        <begin position="195"/>
        <end position="209"/>
    </location>
</feature>
<dbReference type="PANTHER" id="PTHR22166">
    <property type="entry name" value="ENDOPLASMIC RETICULUM JUNCTION FORMATION PROTEIN LUNAPARK"/>
    <property type="match status" value="1"/>
</dbReference>
<evidence type="ECO:0000313" key="4">
    <source>
        <dbReference type="EMBL" id="EAZ63036.2"/>
    </source>
</evidence>
<dbReference type="GO" id="GO:0071788">
    <property type="term" value="P:endoplasmic reticulum tubular network maintenance"/>
    <property type="evidence" value="ECO:0007669"/>
    <property type="project" value="UniProtKB-UniRule"/>
</dbReference>
<comment type="subcellular location">
    <subcellularLocation>
        <location evidence="1">Endoplasmic reticulum membrane</location>
        <topology evidence="1">Multi-pass membrane protein</topology>
    </subcellularLocation>
</comment>
<dbReference type="KEGG" id="pic:PICST_28943"/>
<gene>
    <name evidence="4" type="ORF">PICST_28943</name>
</gene>
<sequence length="383" mass="43584">MGVFGFFRRGFDPDSFEKELTSVTESISSTNQQISRLRLRSRSIRRSLAIYSLIVYVGIISYDYTSLPSQVVGPDKLSAAFALVRVVRILFDFLIRSRENKLKWLKKKHKEKIEELKKITNFTTTEKLLNKYGDTPKKPSITPNNTNKNITAKPKQLPATANVAKPPAGQLSQQELNKLNLNITPRDVVAPTHTPQFQQNKQPQHPQQQKSVAPIRRSIQDRLLDMLIGSENNESVESRYALICYNCFTHNGLAPPGTSDPATVVYICMKCGVMNGELNEEKSIQEDHVDTASVSPVDKTSQLIDNEAKSSSKDKLEQVQAEVEERKEEVQQEQKQEEKQSEEVQQEQKQEEEQPEDKEVVKQVQQHEEQEKQVSESESKSDS</sequence>
<comment type="function">
    <text evidence="1">Plays a role in determining ER morphology.</text>
</comment>
<dbReference type="eggNOG" id="KOG2846">
    <property type="taxonomic scope" value="Eukaryota"/>
</dbReference>
<evidence type="ECO:0000256" key="2">
    <source>
        <dbReference type="SAM" id="MobiDB-lite"/>
    </source>
</evidence>
<comment type="similarity">
    <text evidence="1">Belongs to the lunapark family.</text>
</comment>
<dbReference type="HOGENOM" id="CLU_043850_2_0_1"/>
<proteinExistence type="inferred from homology"/>
<feature type="compositionally biased region" description="Basic and acidic residues" evidence="2">
    <location>
        <begin position="306"/>
        <end position="383"/>
    </location>
</feature>
<evidence type="ECO:0000256" key="1">
    <source>
        <dbReference type="RuleBase" id="RU367073"/>
    </source>
</evidence>
<name>A3GHD4_PICST</name>
<dbReference type="InterPro" id="IPR040115">
    <property type="entry name" value="Lnp"/>
</dbReference>
<evidence type="ECO:0000313" key="5">
    <source>
        <dbReference type="Proteomes" id="UP000002258"/>
    </source>
</evidence>
<keyword evidence="1" id="KW-0479">Metal-binding</keyword>
<comment type="caution">
    <text evidence="4">The sequence shown here is derived from an EMBL/GenBank/DDBJ whole genome shotgun (WGS) entry which is preliminary data.</text>
</comment>
<dbReference type="OMA" id="CGYFNPS"/>
<evidence type="ECO:0000259" key="3">
    <source>
        <dbReference type="Pfam" id="PF10058"/>
    </source>
</evidence>
<feature type="compositionally biased region" description="Polar residues" evidence="2">
    <location>
        <begin position="141"/>
        <end position="150"/>
    </location>
</feature>
<dbReference type="GO" id="GO:0008270">
    <property type="term" value="F:zinc ion binding"/>
    <property type="evidence" value="ECO:0007669"/>
    <property type="project" value="UniProtKB-KW"/>
</dbReference>
<dbReference type="InterPro" id="IPR019273">
    <property type="entry name" value="Lunapark_Znf"/>
</dbReference>
<dbReference type="AlphaFoldDB" id="A3GHD4"/>
<dbReference type="EMBL" id="AAVQ01000002">
    <property type="protein sequence ID" value="EAZ63036.2"/>
    <property type="molecule type" value="Genomic_DNA"/>
</dbReference>
<dbReference type="Pfam" id="PF10058">
    <property type="entry name" value="Zn_ribbon_10"/>
    <property type="match status" value="1"/>
</dbReference>
<dbReference type="Proteomes" id="UP000002258">
    <property type="component" value="Chromosome 1"/>
</dbReference>
<organism evidence="4 5">
    <name type="scientific">Scheffersomyces stipitis (strain ATCC 58785 / CBS 6054 / NBRC 10063 / NRRL Y-11545)</name>
    <name type="common">Yeast</name>
    <name type="synonym">Pichia stipitis</name>
    <dbReference type="NCBI Taxonomy" id="322104"/>
    <lineage>
        <taxon>Eukaryota</taxon>
        <taxon>Fungi</taxon>
        <taxon>Dikarya</taxon>
        <taxon>Ascomycota</taxon>
        <taxon>Saccharomycotina</taxon>
        <taxon>Pichiomycetes</taxon>
        <taxon>Debaryomycetaceae</taxon>
        <taxon>Scheffersomyces</taxon>
    </lineage>
</organism>
<dbReference type="OrthoDB" id="1725934at2759"/>
<feature type="region of interest" description="Disordered" evidence="2">
    <location>
        <begin position="194"/>
        <end position="214"/>
    </location>
</feature>
<feature type="domain" description="Lunapark zinc ribbon" evidence="3">
    <location>
        <begin position="220"/>
        <end position="275"/>
    </location>
</feature>
<reference evidence="4 5" key="1">
    <citation type="journal article" date="2007" name="Nat. Biotechnol.">
        <title>Genome sequence of the lignocellulose-bioconverting and xylose-fermenting yeast Pichia stipitis.</title>
        <authorList>
            <person name="Jeffries T.W."/>
            <person name="Grigoriev I.V."/>
            <person name="Grimwood J."/>
            <person name="Laplaza J.M."/>
            <person name="Aerts A."/>
            <person name="Salamov A."/>
            <person name="Schmutz J."/>
            <person name="Lindquist E."/>
            <person name="Dehal P."/>
            <person name="Shapiro H."/>
            <person name="Jin Y.S."/>
            <person name="Passoth V."/>
            <person name="Richardson P.M."/>
        </authorList>
    </citation>
    <scope>NUCLEOTIDE SEQUENCE [LARGE SCALE GENOMIC DNA]</scope>
    <source>
        <strain evidence="5">ATCC 58785 / CBS 6054 / NBRC 10063 / NRRL Y-11545</strain>
    </source>
</reference>
<dbReference type="GO" id="GO:0098826">
    <property type="term" value="C:endoplasmic reticulum tubular network membrane"/>
    <property type="evidence" value="ECO:0007669"/>
    <property type="project" value="UniProtKB-UniRule"/>
</dbReference>
<dbReference type="STRING" id="322104.A3GHD4"/>
<keyword evidence="1" id="KW-0863">Zinc-finger</keyword>
<protein>
    <recommendedName>
        <fullName evidence="1">Endoplasmic reticulum junction formation protein lunapark</fullName>
    </recommendedName>
</protein>
<keyword evidence="5" id="KW-1185">Reference proteome</keyword>
<dbReference type="PANTHER" id="PTHR22166:SF12">
    <property type="entry name" value="ENDOPLASMIC RETICULUM JUNCTION FORMATION PROTEIN LUNAPARK"/>
    <property type="match status" value="1"/>
</dbReference>
<dbReference type="RefSeq" id="XP_001387059.2">
    <property type="nucleotide sequence ID" value="XM_001387022.1"/>
</dbReference>
<keyword evidence="1" id="KW-0862">Zinc</keyword>
<accession>A3GHD4</accession>
<keyword evidence="1" id="KW-0256">Endoplasmic reticulum</keyword>
<dbReference type="GO" id="GO:1903373">
    <property type="term" value="P:positive regulation of endoplasmic reticulum tubular network organization"/>
    <property type="evidence" value="ECO:0007669"/>
    <property type="project" value="UniProtKB-UniRule"/>
</dbReference>
<feature type="region of interest" description="Disordered" evidence="2">
    <location>
        <begin position="130"/>
        <end position="152"/>
    </location>
</feature>
<feature type="compositionally biased region" description="Polar residues" evidence="2">
    <location>
        <begin position="292"/>
        <end position="304"/>
    </location>
</feature>
<feature type="region of interest" description="Disordered" evidence="2">
    <location>
        <begin position="287"/>
        <end position="383"/>
    </location>
</feature>
<dbReference type="InParanoid" id="A3GHD4"/>
<dbReference type="GeneID" id="4851683"/>